<dbReference type="GO" id="GO:0003676">
    <property type="term" value="F:nucleic acid binding"/>
    <property type="evidence" value="ECO:0007669"/>
    <property type="project" value="InterPro"/>
</dbReference>
<dbReference type="Pfam" id="PF13359">
    <property type="entry name" value="DDE_Tnp_4"/>
    <property type="match status" value="1"/>
</dbReference>
<dbReference type="GeneID" id="20812328"/>
<reference evidence="4" key="1">
    <citation type="submission" date="2013-12" db="EMBL/GenBank/DDBJ databases">
        <title>The Genome Sequence of Aphanomyces astaci APO3.</title>
        <authorList>
            <consortium name="The Broad Institute Genomics Platform"/>
            <person name="Russ C."/>
            <person name="Tyler B."/>
            <person name="van West P."/>
            <person name="Dieguez-Uribeondo J."/>
            <person name="Young S.K."/>
            <person name="Zeng Q."/>
            <person name="Gargeya S."/>
            <person name="Fitzgerald M."/>
            <person name="Abouelleil A."/>
            <person name="Alvarado L."/>
            <person name="Chapman S.B."/>
            <person name="Gainer-Dewar J."/>
            <person name="Goldberg J."/>
            <person name="Griggs A."/>
            <person name="Gujja S."/>
            <person name="Hansen M."/>
            <person name="Howarth C."/>
            <person name="Imamovic A."/>
            <person name="Ireland A."/>
            <person name="Larimer J."/>
            <person name="McCowan C."/>
            <person name="Murphy C."/>
            <person name="Pearson M."/>
            <person name="Poon T.W."/>
            <person name="Priest M."/>
            <person name="Roberts A."/>
            <person name="Saif S."/>
            <person name="Shea T."/>
            <person name="Sykes S."/>
            <person name="Wortman J."/>
            <person name="Nusbaum C."/>
            <person name="Birren B."/>
        </authorList>
    </citation>
    <scope>NUCLEOTIDE SEQUENCE [LARGE SCALE GENOMIC DNA]</scope>
    <source>
        <strain evidence="4">APO3</strain>
    </source>
</reference>
<dbReference type="InterPro" id="IPR027806">
    <property type="entry name" value="HARBI1_dom"/>
</dbReference>
<evidence type="ECO:0000259" key="3">
    <source>
        <dbReference type="Pfam" id="PF13359"/>
    </source>
</evidence>
<sequence>MDSFAIVSRLQQQVDDDVHALDEMSQVYHAHSQHVEEADDSPTPVIDSFFSQGGNASLSTMTNFTLSEFESIWAIVESAMVTTWTMGRGRKSMTSPKDAFFMAMSLLKHCNAWDKHALDYKMKAPTFEKMIHRVFDTVEPILYEHFVKPISMTHQVQHGHTFNNFPSALYCTDVKFQPSYRPTGRFDEAKHYFSGKHKLYGLKLEYSVAYPGVAVDMSEHSPGSVADVTMFMHRRHVHKDMLRKSASEMEEVDHDEGAEEYPDSWSILVDMGYQGIQHEVRSMQPKRRPQGGLLTARELERNARRVGAVPMDQRSTIREMSVSTGIAIGTLSRHLRKGTFRRRSTRIKPLLSDANKLERVQFCRSHALANFAGEAGSCVDFDPLWDVFHLDEKWFNADKDRRTVYLLPDEIPQRRSWMSKRFIPKVMFLAAVARPRYDEGRGSLFDGKVGMWPFISLAPAVRTSRNRPAGTLVTTLVNANALVYRDETMSSTKSYQQSRHHSQARTSATSFSKTMRLHIVRSRMQCWSLPPTDGWTFEMRRQPPNSPDLNVLDLGFFASIQSLQLNKASPTVDEVIRYTLAAFDELSYEKLECVFLTFQAVMRLVLEHAGENNYALPHLKKAALRRLCAAPARD</sequence>
<dbReference type="InterPro" id="IPR036397">
    <property type="entry name" value="RNaseH_sf"/>
</dbReference>
<evidence type="ECO:0000256" key="1">
    <source>
        <dbReference type="ARBA" id="ARBA00001968"/>
    </source>
</evidence>
<dbReference type="RefSeq" id="XP_009835139.1">
    <property type="nucleotide sequence ID" value="XM_009836837.1"/>
</dbReference>
<organism evidence="4">
    <name type="scientific">Aphanomyces astaci</name>
    <name type="common">Crayfish plague agent</name>
    <dbReference type="NCBI Taxonomy" id="112090"/>
    <lineage>
        <taxon>Eukaryota</taxon>
        <taxon>Sar</taxon>
        <taxon>Stramenopiles</taxon>
        <taxon>Oomycota</taxon>
        <taxon>Saprolegniomycetes</taxon>
        <taxon>Saprolegniales</taxon>
        <taxon>Verrucalvaceae</taxon>
        <taxon>Aphanomyces</taxon>
    </lineage>
</organism>
<evidence type="ECO:0000256" key="2">
    <source>
        <dbReference type="ARBA" id="ARBA00022723"/>
    </source>
</evidence>
<dbReference type="GO" id="GO:0046872">
    <property type="term" value="F:metal ion binding"/>
    <property type="evidence" value="ECO:0007669"/>
    <property type="project" value="UniProtKB-KW"/>
</dbReference>
<dbReference type="Gene3D" id="3.30.420.10">
    <property type="entry name" value="Ribonuclease H-like superfamily/Ribonuclease H"/>
    <property type="match status" value="1"/>
</dbReference>
<accession>W4G760</accession>
<name>W4G760_APHAT</name>
<keyword evidence="2" id="KW-0479">Metal-binding</keyword>
<evidence type="ECO:0000313" key="4">
    <source>
        <dbReference type="EMBL" id="ETV75505.1"/>
    </source>
</evidence>
<gene>
    <name evidence="4" type="ORF">H257_10332</name>
</gene>
<dbReference type="PANTHER" id="PTHR47169">
    <property type="entry name" value="OS01G0541250 PROTEIN"/>
    <property type="match status" value="1"/>
</dbReference>
<dbReference type="PANTHER" id="PTHR47169:SF2">
    <property type="entry name" value="OS01G0541250 PROTEIN"/>
    <property type="match status" value="1"/>
</dbReference>
<proteinExistence type="predicted"/>
<comment type="cofactor">
    <cofactor evidence="1">
        <name>a divalent metal cation</name>
        <dbReference type="ChEBI" id="CHEBI:60240"/>
    </cofactor>
</comment>
<protein>
    <recommendedName>
        <fullName evidence="3">DDE Tnp4 domain-containing protein</fullName>
    </recommendedName>
</protein>
<dbReference type="OrthoDB" id="164601at2759"/>
<dbReference type="AlphaFoldDB" id="W4G760"/>
<feature type="domain" description="DDE Tnp4" evidence="3">
    <location>
        <begin position="171"/>
        <end position="304"/>
    </location>
</feature>
<dbReference type="EMBL" id="KI913140">
    <property type="protein sequence ID" value="ETV75505.1"/>
    <property type="molecule type" value="Genomic_DNA"/>
</dbReference>
<dbReference type="VEuPathDB" id="FungiDB:H257_10332"/>